<dbReference type="STRING" id="200324.A0A2N5UTR7"/>
<dbReference type="Proteomes" id="UP000235392">
    <property type="component" value="Unassembled WGS sequence"/>
</dbReference>
<dbReference type="PANTHER" id="PTHR12350">
    <property type="entry name" value="HISTONE-LYSINE N-METHYLTRANSFERASE-RELATED"/>
    <property type="match status" value="1"/>
</dbReference>
<sequence>MTIELETLRFPSRFKIVLGPEGCFASELISCQDFPSGEVLATLGKECQVSRQKAYTSVQFGDEAAGHGNAHFELNSELVYINHSCEPNVAFELPGGWKGLEEGNWCLRSLSAIKAGDPLTFAYFSTEWDMAQPFQCQCGSKTCVGMIRGAKYLPKEFLNKYFINPHIRSMKNSQ</sequence>
<comment type="caution">
    <text evidence="9">The sequence shown here is derived from an EMBL/GenBank/DDBJ whole genome shotgun (WGS) entry which is preliminary data.</text>
</comment>
<dbReference type="GO" id="GO:0008168">
    <property type="term" value="F:methyltransferase activity"/>
    <property type="evidence" value="ECO:0007669"/>
    <property type="project" value="UniProtKB-KW"/>
</dbReference>
<dbReference type="AlphaFoldDB" id="A0A2N5UTR7"/>
<dbReference type="Proteomes" id="UP000235388">
    <property type="component" value="Unassembled WGS sequence"/>
</dbReference>
<organism evidence="9 11">
    <name type="scientific">Puccinia coronata f. sp. avenae</name>
    <dbReference type="NCBI Taxonomy" id="200324"/>
    <lineage>
        <taxon>Eukaryota</taxon>
        <taxon>Fungi</taxon>
        <taxon>Dikarya</taxon>
        <taxon>Basidiomycota</taxon>
        <taxon>Pucciniomycotina</taxon>
        <taxon>Pucciniomycetes</taxon>
        <taxon>Pucciniales</taxon>
        <taxon>Pucciniaceae</taxon>
        <taxon>Puccinia</taxon>
    </lineage>
</organism>
<evidence type="ECO:0008006" key="12">
    <source>
        <dbReference type="Google" id="ProtNLM"/>
    </source>
</evidence>
<reference evidence="10 11" key="1">
    <citation type="submission" date="2017-11" db="EMBL/GenBank/DDBJ databases">
        <title>De novo assembly and phasing of dikaryotic genomes from two isolates of Puccinia coronata f. sp. avenae, the causal agent of oat crown rust.</title>
        <authorList>
            <person name="Miller M.E."/>
            <person name="Zhang Y."/>
            <person name="Omidvar V."/>
            <person name="Sperschneider J."/>
            <person name="Schwessinger B."/>
            <person name="Raley C."/>
            <person name="Palmer J.M."/>
            <person name="Garnica D."/>
            <person name="Upadhyaya N."/>
            <person name="Rathjen J."/>
            <person name="Taylor J.M."/>
            <person name="Park R.F."/>
            <person name="Dodds P.N."/>
            <person name="Hirsch C.D."/>
            <person name="Kianian S.F."/>
            <person name="Figueroa M."/>
        </authorList>
    </citation>
    <scope>NUCLEOTIDE SEQUENCE [LARGE SCALE GENOMIC DNA]</scope>
    <source>
        <strain evidence="6">12NC29</strain>
        <strain evidence="9">12SD80</strain>
    </source>
</reference>
<evidence type="ECO:0000313" key="6">
    <source>
        <dbReference type="EMBL" id="PLW11779.1"/>
    </source>
</evidence>
<protein>
    <recommendedName>
        <fullName evidence="12">Post-SET domain-containing protein</fullName>
    </recommendedName>
</protein>
<dbReference type="EMBL" id="PGCI01000620">
    <property type="protein sequence ID" value="PLW23923.1"/>
    <property type="molecule type" value="Genomic_DNA"/>
</dbReference>
<dbReference type="EMBL" id="PGCI01000094">
    <property type="protein sequence ID" value="PLW41036.1"/>
    <property type="molecule type" value="Genomic_DNA"/>
</dbReference>
<evidence type="ECO:0000256" key="2">
    <source>
        <dbReference type="ARBA" id="ARBA00022679"/>
    </source>
</evidence>
<evidence type="ECO:0000313" key="9">
    <source>
        <dbReference type="EMBL" id="PLW41036.1"/>
    </source>
</evidence>
<dbReference type="EMBL" id="PGCJ01001006">
    <property type="protein sequence ID" value="PLW11779.1"/>
    <property type="molecule type" value="Genomic_DNA"/>
</dbReference>
<dbReference type="Gene3D" id="2.170.270.10">
    <property type="entry name" value="SET domain"/>
    <property type="match status" value="1"/>
</dbReference>
<evidence type="ECO:0000256" key="1">
    <source>
        <dbReference type="ARBA" id="ARBA00022603"/>
    </source>
</evidence>
<dbReference type="SUPFAM" id="SSF82199">
    <property type="entry name" value="SET domain"/>
    <property type="match status" value="1"/>
</dbReference>
<keyword evidence="3" id="KW-0949">S-adenosyl-L-methionine</keyword>
<feature type="domain" description="SET" evidence="4">
    <location>
        <begin position="3"/>
        <end position="124"/>
    </location>
</feature>
<feature type="domain" description="Post-SET" evidence="5">
    <location>
        <begin position="132"/>
        <end position="148"/>
    </location>
</feature>
<dbReference type="GO" id="GO:0032259">
    <property type="term" value="P:methylation"/>
    <property type="evidence" value="ECO:0007669"/>
    <property type="project" value="UniProtKB-KW"/>
</dbReference>
<keyword evidence="1" id="KW-0489">Methyltransferase</keyword>
<evidence type="ECO:0000313" key="11">
    <source>
        <dbReference type="Proteomes" id="UP000235392"/>
    </source>
</evidence>
<dbReference type="PANTHER" id="PTHR12350:SF19">
    <property type="entry name" value="SET DOMAIN-CONTAINING PROTEIN"/>
    <property type="match status" value="1"/>
</dbReference>
<evidence type="ECO:0000259" key="4">
    <source>
        <dbReference type="PROSITE" id="PS50280"/>
    </source>
</evidence>
<dbReference type="PROSITE" id="PS50868">
    <property type="entry name" value="POST_SET"/>
    <property type="match status" value="1"/>
</dbReference>
<dbReference type="OrthoDB" id="5984008at2759"/>
<dbReference type="PROSITE" id="PS50280">
    <property type="entry name" value="SET"/>
    <property type="match status" value="1"/>
</dbReference>
<evidence type="ECO:0000256" key="3">
    <source>
        <dbReference type="ARBA" id="ARBA00022691"/>
    </source>
</evidence>
<dbReference type="EMBL" id="PGCJ01000515">
    <property type="protein sequence ID" value="PLW26898.1"/>
    <property type="molecule type" value="Genomic_DNA"/>
</dbReference>
<name>A0A2N5UTR7_9BASI</name>
<evidence type="ECO:0000313" key="10">
    <source>
        <dbReference type="Proteomes" id="UP000235388"/>
    </source>
</evidence>
<accession>A0A2N5UTR7</accession>
<keyword evidence="10" id="KW-1185">Reference proteome</keyword>
<evidence type="ECO:0000313" key="8">
    <source>
        <dbReference type="EMBL" id="PLW26898.1"/>
    </source>
</evidence>
<evidence type="ECO:0000259" key="5">
    <source>
        <dbReference type="PROSITE" id="PS50868"/>
    </source>
</evidence>
<keyword evidence="2" id="KW-0808">Transferase</keyword>
<gene>
    <name evidence="6" type="ORF">PCANC_22084</name>
    <name evidence="8" type="ORF">PCANC_23197</name>
    <name evidence="9" type="ORF">PCASD_07946</name>
    <name evidence="7" type="ORF">PCASD_14157</name>
</gene>
<dbReference type="InterPro" id="IPR001214">
    <property type="entry name" value="SET_dom"/>
</dbReference>
<evidence type="ECO:0000313" key="7">
    <source>
        <dbReference type="EMBL" id="PLW23923.1"/>
    </source>
</evidence>
<dbReference type="Pfam" id="PF00856">
    <property type="entry name" value="SET"/>
    <property type="match status" value="1"/>
</dbReference>
<dbReference type="InterPro" id="IPR046341">
    <property type="entry name" value="SET_dom_sf"/>
</dbReference>
<proteinExistence type="predicted"/>
<dbReference type="InterPro" id="IPR053201">
    <property type="entry name" value="Flavunoidine_N-MTase"/>
</dbReference>
<dbReference type="InterPro" id="IPR003616">
    <property type="entry name" value="Post-SET_dom"/>
</dbReference>